<accession>A0A4R7B6I3</accession>
<evidence type="ECO:0008006" key="3">
    <source>
        <dbReference type="Google" id="ProtNLM"/>
    </source>
</evidence>
<gene>
    <name evidence="1" type="ORF">DFP86_106216</name>
</gene>
<sequence>MDSIKILIEDGFDEFDVLPMLAIQCKLNSETDPTITFVGCGTSSKSKTGIEIRTESIGNQLPGILILPGHSEDYVASGDALKLIQKCYREGVRLFCICSGLRLLKQAGVGAESVVSCHSQKMAEYENYFSISPNRITINQQIVSIAGNVNDYYLKSVEAILLAIKIVSPEAFSRLTARLEMGTHIK</sequence>
<protein>
    <recommendedName>
        <fullName evidence="3">DJ-1/PfpI family protein</fullName>
    </recommendedName>
</protein>
<dbReference type="SUPFAM" id="SSF52317">
    <property type="entry name" value="Class I glutamine amidotransferase-like"/>
    <property type="match status" value="1"/>
</dbReference>
<dbReference type="EMBL" id="SNZP01000006">
    <property type="protein sequence ID" value="TDR80073.1"/>
    <property type="molecule type" value="Genomic_DNA"/>
</dbReference>
<dbReference type="AlphaFoldDB" id="A0A4R7B6I3"/>
<keyword evidence="2" id="KW-1185">Reference proteome</keyword>
<comment type="caution">
    <text evidence="1">The sequence shown here is derived from an EMBL/GenBank/DDBJ whole genome shotgun (WGS) entry which is preliminary data.</text>
</comment>
<proteinExistence type="predicted"/>
<dbReference type="RefSeq" id="WP_133680430.1">
    <property type="nucleotide sequence ID" value="NZ_SNZP01000006.1"/>
</dbReference>
<dbReference type="Proteomes" id="UP000295611">
    <property type="component" value="Unassembled WGS sequence"/>
</dbReference>
<evidence type="ECO:0000313" key="2">
    <source>
        <dbReference type="Proteomes" id="UP000295611"/>
    </source>
</evidence>
<dbReference type="InterPro" id="IPR029062">
    <property type="entry name" value="Class_I_gatase-like"/>
</dbReference>
<name>A0A4R7B6I3_9NEIS</name>
<organism evidence="1 2">
    <name type="scientific">Paludibacterium purpuratum</name>
    <dbReference type="NCBI Taxonomy" id="1144873"/>
    <lineage>
        <taxon>Bacteria</taxon>
        <taxon>Pseudomonadati</taxon>
        <taxon>Pseudomonadota</taxon>
        <taxon>Betaproteobacteria</taxon>
        <taxon>Neisseriales</taxon>
        <taxon>Chromobacteriaceae</taxon>
        <taxon>Paludibacterium</taxon>
    </lineage>
</organism>
<dbReference type="Gene3D" id="3.40.50.880">
    <property type="match status" value="1"/>
</dbReference>
<evidence type="ECO:0000313" key="1">
    <source>
        <dbReference type="EMBL" id="TDR80073.1"/>
    </source>
</evidence>
<reference evidence="1 2" key="1">
    <citation type="submission" date="2019-03" db="EMBL/GenBank/DDBJ databases">
        <title>Genomic Encyclopedia of Type Strains, Phase III (KMG-III): the genomes of soil and plant-associated and newly described type strains.</title>
        <authorList>
            <person name="Whitman W."/>
        </authorList>
    </citation>
    <scope>NUCLEOTIDE SEQUENCE [LARGE SCALE GENOMIC DNA]</scope>
    <source>
        <strain evidence="1 2">CECT 8976</strain>
    </source>
</reference>